<protein>
    <submittedName>
        <fullName evidence="3">Fimbrial protein</fullName>
    </submittedName>
</protein>
<dbReference type="SMART" id="SM00028">
    <property type="entry name" value="TPR"/>
    <property type="match status" value="5"/>
</dbReference>
<keyword evidence="1" id="KW-0677">Repeat</keyword>
<dbReference type="Gene3D" id="1.25.40.10">
    <property type="entry name" value="Tetratricopeptide repeat domain"/>
    <property type="match status" value="1"/>
</dbReference>
<evidence type="ECO:0000313" key="3">
    <source>
        <dbReference type="EMBL" id="KOE99692.1"/>
    </source>
</evidence>
<dbReference type="EMBL" id="AJLO02000016">
    <property type="protein sequence ID" value="KOE99692.1"/>
    <property type="molecule type" value="Genomic_DNA"/>
</dbReference>
<dbReference type="OrthoDB" id="9814042at2"/>
<dbReference type="Pfam" id="PF14559">
    <property type="entry name" value="TPR_19"/>
    <property type="match status" value="1"/>
</dbReference>
<gene>
    <name evidence="3" type="ORF">W7K_07595</name>
</gene>
<dbReference type="Proteomes" id="UP000036890">
    <property type="component" value="Unassembled WGS sequence"/>
</dbReference>
<dbReference type="InterPro" id="IPR011990">
    <property type="entry name" value="TPR-like_helical_dom_sf"/>
</dbReference>
<dbReference type="Pfam" id="PF13432">
    <property type="entry name" value="TPR_16"/>
    <property type="match status" value="1"/>
</dbReference>
<comment type="caution">
    <text evidence="3">The sequence shown here is derived from an EMBL/GenBank/DDBJ whole genome shotgun (WGS) entry which is preliminary data.</text>
</comment>
<dbReference type="SUPFAM" id="SSF48452">
    <property type="entry name" value="TPR-like"/>
    <property type="match status" value="1"/>
</dbReference>
<accession>A0A0L8ABD8</accession>
<dbReference type="PANTHER" id="PTHR45586">
    <property type="entry name" value="TPR REPEAT-CONTAINING PROTEIN PA4667"/>
    <property type="match status" value="1"/>
</dbReference>
<dbReference type="AlphaFoldDB" id="A0A0L8ABD8"/>
<dbReference type="InterPro" id="IPR051012">
    <property type="entry name" value="CellSynth/LPSAsmb/PSIAsmb"/>
</dbReference>
<dbReference type="NCBIfam" id="TIGR02521">
    <property type="entry name" value="type_IV_pilW"/>
    <property type="match status" value="1"/>
</dbReference>
<evidence type="ECO:0000256" key="2">
    <source>
        <dbReference type="ARBA" id="ARBA00022803"/>
    </source>
</evidence>
<evidence type="ECO:0000313" key="4">
    <source>
        <dbReference type="Proteomes" id="UP000036890"/>
    </source>
</evidence>
<dbReference type="PANTHER" id="PTHR45586:SF1">
    <property type="entry name" value="LIPOPOLYSACCHARIDE ASSEMBLY PROTEIN B"/>
    <property type="match status" value="1"/>
</dbReference>
<dbReference type="InterPro" id="IPR019734">
    <property type="entry name" value="TPR_rpt"/>
</dbReference>
<evidence type="ECO:0000256" key="1">
    <source>
        <dbReference type="ARBA" id="ARBA00022737"/>
    </source>
</evidence>
<organism evidence="3 4">
    <name type="scientific">Stenotrophomonas geniculata N1</name>
    <dbReference type="NCBI Taxonomy" id="1167641"/>
    <lineage>
        <taxon>Bacteria</taxon>
        <taxon>Pseudomonadati</taxon>
        <taxon>Pseudomonadota</taxon>
        <taxon>Gammaproteobacteria</taxon>
        <taxon>Lysobacterales</taxon>
        <taxon>Lysobacteraceae</taxon>
        <taxon>Stenotrophomonas</taxon>
    </lineage>
</organism>
<sequence>MPRPDRLWLVLLAGVLAVAVGGCKSQPKARLGPSEAPVYSVRDPDNVRRQVRLQDLLALAARDMQVGNLDAAERKAREALKLAPESPDALVLMAGIDERRGRTQQAGESFRRAAERAPQRGDVLNNYGAWLCQQGRPAESLAWFDRALQAPGYATLAEAQANAGGCALDAGQLERAERDLRAALSTLPGNPVALEAMAQLSFRQGRYMEARAFAERRIAAAPATRSVLQLASQIEARLGDRAASDRYIQRIRQEFPQEAGS</sequence>
<reference evidence="3 4" key="1">
    <citation type="journal article" date="2012" name="J. Bacteriol.">
        <title>Genome sequence of a novel nicotine-degrading strain, Pseudomonas geniculata N1.</title>
        <authorList>
            <person name="Tang H."/>
            <person name="Yu H."/>
            <person name="Tai C."/>
            <person name="Huang K."/>
            <person name="Liu Y."/>
            <person name="Wang L."/>
            <person name="Yao Y."/>
            <person name="Wu G."/>
            <person name="Xu P."/>
        </authorList>
    </citation>
    <scope>NUCLEOTIDE SEQUENCE [LARGE SCALE GENOMIC DNA]</scope>
    <source>
        <strain evidence="3 4">N1</strain>
    </source>
</reference>
<name>A0A0L8ABD8_9GAMM</name>
<dbReference type="PROSITE" id="PS51257">
    <property type="entry name" value="PROKAR_LIPOPROTEIN"/>
    <property type="match status" value="1"/>
</dbReference>
<proteinExistence type="predicted"/>
<keyword evidence="2" id="KW-0802">TPR repeat</keyword>
<dbReference type="RefSeq" id="WP_010484586.1">
    <property type="nucleotide sequence ID" value="NZ_AJLO02000016.1"/>
</dbReference>
<dbReference type="InterPro" id="IPR013360">
    <property type="entry name" value="Pilus_4_PilW"/>
</dbReference>